<feature type="domain" description="Ig-like" evidence="1">
    <location>
        <begin position="43"/>
        <end position="133"/>
    </location>
</feature>
<dbReference type="SMART" id="SM00408">
    <property type="entry name" value="IGc2"/>
    <property type="match status" value="2"/>
</dbReference>
<dbReference type="InterPro" id="IPR003598">
    <property type="entry name" value="Ig_sub2"/>
</dbReference>
<dbReference type="CDD" id="cd00096">
    <property type="entry name" value="Ig"/>
    <property type="match status" value="1"/>
</dbReference>
<dbReference type="PANTHER" id="PTHR23279">
    <property type="entry name" value="DEFECTIVE PROBOSCIS EXTENSION RESPONSE DPR -RELATED"/>
    <property type="match status" value="1"/>
</dbReference>
<gene>
    <name evidence="2" type="ORF">Cfor_09801</name>
</gene>
<dbReference type="FunCoup" id="A0A6L2Q5M7">
    <property type="interactions" value="76"/>
</dbReference>
<dbReference type="Pfam" id="PF13927">
    <property type="entry name" value="Ig_3"/>
    <property type="match status" value="1"/>
</dbReference>
<evidence type="ECO:0000259" key="1">
    <source>
        <dbReference type="PROSITE" id="PS50835"/>
    </source>
</evidence>
<feature type="domain" description="Ig-like" evidence="1">
    <location>
        <begin position="137"/>
        <end position="237"/>
    </location>
</feature>
<dbReference type="InterPro" id="IPR036179">
    <property type="entry name" value="Ig-like_dom_sf"/>
</dbReference>
<dbReference type="FunFam" id="2.60.40.10:FF:000129">
    <property type="entry name" value="CLUMA_CG018772, isoform A"/>
    <property type="match status" value="1"/>
</dbReference>
<dbReference type="SMART" id="SM00409">
    <property type="entry name" value="IG"/>
    <property type="match status" value="2"/>
</dbReference>
<reference evidence="3" key="1">
    <citation type="submission" date="2020-01" db="EMBL/GenBank/DDBJ databases">
        <title>Draft genome sequence of the Termite Coptotermes fromosanus.</title>
        <authorList>
            <person name="Itakura S."/>
            <person name="Yosikawa Y."/>
            <person name="Umezawa K."/>
        </authorList>
    </citation>
    <scope>NUCLEOTIDE SEQUENCE [LARGE SCALE GENOMIC DNA]</scope>
</reference>
<dbReference type="OrthoDB" id="190835at2759"/>
<accession>A0A6L2Q5M7</accession>
<dbReference type="InterPro" id="IPR007110">
    <property type="entry name" value="Ig-like_dom"/>
</dbReference>
<dbReference type="SUPFAM" id="SSF48726">
    <property type="entry name" value="Immunoglobulin"/>
    <property type="match status" value="2"/>
</dbReference>
<dbReference type="Gene3D" id="2.60.40.10">
    <property type="entry name" value="Immunoglobulins"/>
    <property type="match status" value="2"/>
</dbReference>
<sequence>MGSDADGWGSKTKDTAAAAFNSASARKPNANAIFPAGPVKMFPSQDAFLSENCTIVLAQIGSTPILHCEVADIGEGTVSWIRRKDYHLLTVGLATYSSDDRFFTAHVHNPQDWALHVRYASARDGGLYECQVSTHPPSSLFVELQLVEARAEILGGPDKFVKSGSSLRLTCLLKKSTEPPVYVFWYHEDRMINYDMARGVRVRHGRYSSELVVAEAHKHDSGNYSCVPSNAHPASISVHILNGIVPNS</sequence>
<comment type="caution">
    <text evidence="2">The sequence shown here is derived from an EMBL/GenBank/DDBJ whole genome shotgun (WGS) entry which is preliminary data.</text>
</comment>
<protein>
    <recommendedName>
        <fullName evidence="1">Ig-like domain-containing protein</fullName>
    </recommendedName>
</protein>
<keyword evidence="3" id="KW-1185">Reference proteome</keyword>
<organism evidence="2 3">
    <name type="scientific">Coptotermes formosanus</name>
    <name type="common">Formosan subterranean termite</name>
    <dbReference type="NCBI Taxonomy" id="36987"/>
    <lineage>
        <taxon>Eukaryota</taxon>
        <taxon>Metazoa</taxon>
        <taxon>Ecdysozoa</taxon>
        <taxon>Arthropoda</taxon>
        <taxon>Hexapoda</taxon>
        <taxon>Insecta</taxon>
        <taxon>Pterygota</taxon>
        <taxon>Neoptera</taxon>
        <taxon>Polyneoptera</taxon>
        <taxon>Dictyoptera</taxon>
        <taxon>Blattodea</taxon>
        <taxon>Blattoidea</taxon>
        <taxon>Termitoidae</taxon>
        <taxon>Rhinotermitidae</taxon>
        <taxon>Coptotermes</taxon>
    </lineage>
</organism>
<evidence type="ECO:0000313" key="2">
    <source>
        <dbReference type="EMBL" id="GFG40213.1"/>
    </source>
</evidence>
<name>A0A6L2Q5M7_COPFO</name>
<evidence type="ECO:0000313" key="3">
    <source>
        <dbReference type="Proteomes" id="UP000502823"/>
    </source>
</evidence>
<dbReference type="InterPro" id="IPR013783">
    <property type="entry name" value="Ig-like_fold"/>
</dbReference>
<dbReference type="Proteomes" id="UP000502823">
    <property type="component" value="Unassembled WGS sequence"/>
</dbReference>
<dbReference type="GO" id="GO:0050808">
    <property type="term" value="P:synapse organization"/>
    <property type="evidence" value="ECO:0007669"/>
    <property type="project" value="TreeGrafter"/>
</dbReference>
<dbReference type="FunFam" id="2.60.40.10:FF:000533">
    <property type="entry name" value="Uncharacterized protein, isoform A"/>
    <property type="match status" value="1"/>
</dbReference>
<dbReference type="InterPro" id="IPR037448">
    <property type="entry name" value="Zig-8"/>
</dbReference>
<proteinExistence type="predicted"/>
<dbReference type="PANTHER" id="PTHR23279:SF37">
    <property type="entry name" value="DEFECTIVE PROBOSCIS EXTENSION RESPONSE 13, ISOFORM B"/>
    <property type="match status" value="1"/>
</dbReference>
<dbReference type="GO" id="GO:0032589">
    <property type="term" value="C:neuron projection membrane"/>
    <property type="evidence" value="ECO:0007669"/>
    <property type="project" value="TreeGrafter"/>
</dbReference>
<dbReference type="InterPro" id="IPR003599">
    <property type="entry name" value="Ig_sub"/>
</dbReference>
<dbReference type="PROSITE" id="PS50835">
    <property type="entry name" value="IG_LIKE"/>
    <property type="match status" value="2"/>
</dbReference>
<dbReference type="AlphaFoldDB" id="A0A6L2Q5M7"/>
<dbReference type="EMBL" id="BLKM01001619">
    <property type="protein sequence ID" value="GFG40213.1"/>
    <property type="molecule type" value="Genomic_DNA"/>
</dbReference>
<dbReference type="InParanoid" id="A0A6L2Q5M7"/>